<evidence type="ECO:0000313" key="2">
    <source>
        <dbReference type="Proteomes" id="UP000198802"/>
    </source>
</evidence>
<sequence length="197" mass="21966">MDTWVRRRLVRRRCRVTSAPGTVRARKAGSGARELPPAKGVERVNFCRYRLPGDRRRRTVAGMRPRSVIDYALARRATLGDLFAGRVSSADVCDAHPYLVRAARYHGEPTKKRCPVCRGADPLINVTYTYGDELGPSSGRVRATKELPGLATRYSELNVYVVEVCPPCGWNHLITSYVIGTGEPPARKQSRRRAADT</sequence>
<dbReference type="Proteomes" id="UP000198802">
    <property type="component" value="Unassembled WGS sequence"/>
</dbReference>
<proteinExistence type="predicted"/>
<reference evidence="2" key="1">
    <citation type="submission" date="2015-11" db="EMBL/GenBank/DDBJ databases">
        <authorList>
            <person name="Varghese N."/>
        </authorList>
    </citation>
    <scope>NUCLEOTIDE SEQUENCE [LARGE SCALE GENOMIC DNA]</scope>
    <source>
        <strain evidence="2">DSM 45899</strain>
    </source>
</reference>
<name>A0A0S4QQ99_9ACTN</name>
<evidence type="ECO:0008006" key="3">
    <source>
        <dbReference type="Google" id="ProtNLM"/>
    </source>
</evidence>
<dbReference type="AlphaFoldDB" id="A0A0S4QQ99"/>
<organism evidence="1 2">
    <name type="scientific">Parafrankia irregularis</name>
    <dbReference type="NCBI Taxonomy" id="795642"/>
    <lineage>
        <taxon>Bacteria</taxon>
        <taxon>Bacillati</taxon>
        <taxon>Actinomycetota</taxon>
        <taxon>Actinomycetes</taxon>
        <taxon>Frankiales</taxon>
        <taxon>Frankiaceae</taxon>
        <taxon>Parafrankia</taxon>
    </lineage>
</organism>
<keyword evidence="2" id="KW-1185">Reference proteome</keyword>
<accession>A0A0S4QQ99</accession>
<protein>
    <recommendedName>
        <fullName evidence="3">DUF5318 domain-containing protein</fullName>
    </recommendedName>
</protein>
<dbReference type="EMBL" id="FAOZ01000011">
    <property type="protein sequence ID" value="CUU57295.1"/>
    <property type="molecule type" value="Genomic_DNA"/>
</dbReference>
<dbReference type="InterPro" id="IPR035169">
    <property type="entry name" value="DUF5318"/>
</dbReference>
<evidence type="ECO:0000313" key="1">
    <source>
        <dbReference type="EMBL" id="CUU57295.1"/>
    </source>
</evidence>
<gene>
    <name evidence="1" type="ORF">Ga0074812_111131</name>
</gene>
<dbReference type="Pfam" id="PF17249">
    <property type="entry name" value="DUF5318"/>
    <property type="match status" value="1"/>
</dbReference>